<dbReference type="RefSeq" id="WP_097153581.1">
    <property type="nucleotide sequence ID" value="NZ_OBEL01000002.1"/>
</dbReference>
<dbReference type="EMBL" id="OBEL01000002">
    <property type="protein sequence ID" value="SNZ19223.1"/>
    <property type="molecule type" value="Genomic_DNA"/>
</dbReference>
<keyword evidence="1" id="KW-0732">Signal</keyword>
<name>A0A285PDC2_9HYPH</name>
<dbReference type="Proteomes" id="UP000219439">
    <property type="component" value="Unassembled WGS sequence"/>
</dbReference>
<gene>
    <name evidence="2" type="ORF">SAMN06265368_2303</name>
</gene>
<protein>
    <recommendedName>
        <fullName evidence="4">Invasion protein IalB, involved in pathogenesis</fullName>
    </recommendedName>
</protein>
<accession>A0A285PDC2</accession>
<dbReference type="AlphaFoldDB" id="A0A285PDC2"/>
<organism evidence="2 3">
    <name type="scientific">Cohaesibacter gelatinilyticus</name>
    <dbReference type="NCBI Taxonomy" id="372072"/>
    <lineage>
        <taxon>Bacteria</taxon>
        <taxon>Pseudomonadati</taxon>
        <taxon>Pseudomonadota</taxon>
        <taxon>Alphaproteobacteria</taxon>
        <taxon>Hyphomicrobiales</taxon>
        <taxon>Cohaesibacteraceae</taxon>
    </lineage>
</organism>
<feature type="chain" id="PRO_5012515673" description="Invasion protein IalB, involved in pathogenesis" evidence="1">
    <location>
        <begin position="28"/>
        <end position="166"/>
    </location>
</feature>
<evidence type="ECO:0000256" key="1">
    <source>
        <dbReference type="SAM" id="SignalP"/>
    </source>
</evidence>
<evidence type="ECO:0008006" key="4">
    <source>
        <dbReference type="Google" id="ProtNLM"/>
    </source>
</evidence>
<keyword evidence="3" id="KW-1185">Reference proteome</keyword>
<evidence type="ECO:0000313" key="2">
    <source>
        <dbReference type="EMBL" id="SNZ19223.1"/>
    </source>
</evidence>
<sequence length="166" mass="18637">MTHSLRKCGPLLTALLFLIATTGETFAQGWTTKTARNPAGGINALGWVSNGFSRITLYCGNDRSRIRITFEELPMPASMKRQDKRANFVLGMDLGNGKIRKVRIPTYYVASEDTWLGHVMFSYPQLESFGKAKRFLVYRPNGSIAKTFSAKGSLKFEEKLHEACYT</sequence>
<proteinExistence type="predicted"/>
<reference evidence="2 3" key="1">
    <citation type="submission" date="2017-09" db="EMBL/GenBank/DDBJ databases">
        <authorList>
            <person name="Ehlers B."/>
            <person name="Leendertz F.H."/>
        </authorList>
    </citation>
    <scope>NUCLEOTIDE SEQUENCE [LARGE SCALE GENOMIC DNA]</scope>
    <source>
        <strain evidence="2 3">DSM 18289</strain>
    </source>
</reference>
<feature type="signal peptide" evidence="1">
    <location>
        <begin position="1"/>
        <end position="27"/>
    </location>
</feature>
<evidence type="ECO:0000313" key="3">
    <source>
        <dbReference type="Proteomes" id="UP000219439"/>
    </source>
</evidence>